<organism evidence="2 3">
    <name type="scientific">Zingiber officinale</name>
    <name type="common">Ginger</name>
    <name type="synonym">Amomum zingiber</name>
    <dbReference type="NCBI Taxonomy" id="94328"/>
    <lineage>
        <taxon>Eukaryota</taxon>
        <taxon>Viridiplantae</taxon>
        <taxon>Streptophyta</taxon>
        <taxon>Embryophyta</taxon>
        <taxon>Tracheophyta</taxon>
        <taxon>Spermatophyta</taxon>
        <taxon>Magnoliopsida</taxon>
        <taxon>Liliopsida</taxon>
        <taxon>Zingiberales</taxon>
        <taxon>Zingiberaceae</taxon>
        <taxon>Zingiber</taxon>
    </lineage>
</organism>
<dbReference type="AlphaFoldDB" id="A0A8J5L682"/>
<dbReference type="InterPro" id="IPR029005">
    <property type="entry name" value="LIM-bd/SEUSS"/>
</dbReference>
<dbReference type="Pfam" id="PF01803">
    <property type="entry name" value="LIM_bind"/>
    <property type="match status" value="2"/>
</dbReference>
<feature type="compositionally biased region" description="Polar residues" evidence="1">
    <location>
        <begin position="748"/>
        <end position="786"/>
    </location>
</feature>
<evidence type="ECO:0008006" key="4">
    <source>
        <dbReference type="Google" id="ProtNLM"/>
    </source>
</evidence>
<dbReference type="PANTHER" id="PTHR10378">
    <property type="entry name" value="LIM DOMAIN-BINDING PROTEIN"/>
    <property type="match status" value="1"/>
</dbReference>
<keyword evidence="3" id="KW-1185">Reference proteome</keyword>
<evidence type="ECO:0000313" key="2">
    <source>
        <dbReference type="EMBL" id="KAG6506900.1"/>
    </source>
</evidence>
<accession>A0A8J5L682</accession>
<protein>
    <recommendedName>
        <fullName evidence="4">Transcriptional regulator SLK2</fullName>
    </recommendedName>
</protein>
<feature type="region of interest" description="Disordered" evidence="1">
    <location>
        <begin position="653"/>
        <end position="673"/>
    </location>
</feature>
<proteinExistence type="predicted"/>
<sequence>MSGPRYSGVGPASGDINQMIKSTGNISGPSVGASSLVTDANSAFSGVSQLQRSTSLNNESYMRLPASPMSFSSNISGSSVMDGCSIVQQSSLQEQVQRQGLSTATSQLIKREPPSASMNAQKRARLDGMHDDALQQQLIQQLLQRNESMQSPQGLQSQQLQAIFQEQRLMQNQHQQLQMMHSLSQMQRPPITLQQQQLHHLMKPNLPPTNSVKQPLPLNTGICFRRLMQYLYHLRHRPADNSILYWRKFVTEYFAPRARKRWCLSLCDNTGNHTFGVFPQLAVSMHDAYEEAYNFTASFPCMVETTSVLQMDGSVMFVVLNLEKDLVNFSESIYSGLLSYFQIYASCSLTEATFEVLPRLFQIKCDHGVVDENLFLDMPHECRLSSGIMVLKYERAVHENIFEHLRTVHEGQLQIIFTPELKILSWEFCARRHEEFIPRRLVAPQVNQVLQVAQKYRTAVTENSSTEISHQDLQSSCNMIDLQLVKDLEHQGIYTWLEFASVGLLLLWKLVILAWSNCPSHTWFAAAGRQLARNLDSQSIAEVVCSMKDLIDFSQEQKVGAIESLKNYPRHAATKLLKVEPGMLMSAHCLIGEQSLDKVVSNHPGLSGYINKNLTAGQVLTNSQQNVHASNNYQSLLRNPSNLNQSMFYQDALSSPRGSKHTQPASIQGSASASLTDASVNKLPGQQPLPFDSQTLQVNQHLPQHVLQQMLHGLRNKRTEQQSFSSPNGSNSLRMGAEGTRIGIEVQNMSNNNLPGNTNPAVQSRSNSFKSTASANNPSIGSTSTNRRSDLSENLDLQEFEVPFKNSWRTTYLMGNPGDDNYGWNVEVVKNEKTS</sequence>
<evidence type="ECO:0000256" key="1">
    <source>
        <dbReference type="SAM" id="MobiDB-lite"/>
    </source>
</evidence>
<comment type="caution">
    <text evidence="2">The sequence shown here is derived from an EMBL/GenBank/DDBJ whole genome shotgun (WGS) entry which is preliminary data.</text>
</comment>
<dbReference type="Proteomes" id="UP000734854">
    <property type="component" value="Unassembled WGS sequence"/>
</dbReference>
<evidence type="ECO:0000313" key="3">
    <source>
        <dbReference type="Proteomes" id="UP000734854"/>
    </source>
</evidence>
<name>A0A8J5L682_ZINOF</name>
<reference evidence="2 3" key="1">
    <citation type="submission" date="2020-08" db="EMBL/GenBank/DDBJ databases">
        <title>Plant Genome Project.</title>
        <authorList>
            <person name="Zhang R.-G."/>
        </authorList>
    </citation>
    <scope>NUCLEOTIDE SEQUENCE [LARGE SCALE GENOMIC DNA]</scope>
    <source>
        <tissue evidence="2">Rhizome</tissue>
    </source>
</reference>
<gene>
    <name evidence="2" type="ORF">ZIOFF_032232</name>
</gene>
<dbReference type="EMBL" id="JACMSC010000009">
    <property type="protein sequence ID" value="KAG6506900.1"/>
    <property type="molecule type" value="Genomic_DNA"/>
</dbReference>
<feature type="region of interest" description="Disordered" evidence="1">
    <location>
        <begin position="748"/>
        <end position="789"/>
    </location>
</feature>